<dbReference type="AlphaFoldDB" id="A0A2N5NR68"/>
<reference evidence="8" key="1">
    <citation type="submission" date="2021-10" db="EMBL/GenBank/DDBJ databases">
        <title>Collection of gut derived symbiotic bacterial strains cultured from healthy donors.</title>
        <authorList>
            <person name="Lin H."/>
            <person name="Littmann E."/>
            <person name="Claire K."/>
            <person name="Pamer E."/>
        </authorList>
    </citation>
    <scope>NUCLEOTIDE SEQUENCE</scope>
    <source>
        <strain evidence="8">MSK.23.4</strain>
    </source>
</reference>
<keyword evidence="2 6" id="KW-0378">Hydrolase</keyword>
<feature type="site" description="Important for catalytic activity, responsible for pKa modulation of the active site Glu and correct orientation of both the proton donor and substrate" evidence="5">
    <location>
        <position position="120"/>
    </location>
</feature>
<evidence type="ECO:0000256" key="4">
    <source>
        <dbReference type="PIRSR" id="PIRSR606710-1"/>
    </source>
</evidence>
<dbReference type="Gene3D" id="2.115.10.20">
    <property type="entry name" value="Glycosyl hydrolase domain, family 43"/>
    <property type="match status" value="1"/>
</dbReference>
<evidence type="ECO:0000256" key="3">
    <source>
        <dbReference type="ARBA" id="ARBA00023295"/>
    </source>
</evidence>
<dbReference type="SUPFAM" id="SSF49899">
    <property type="entry name" value="Concanavalin A-like lectins/glucanases"/>
    <property type="match status" value="1"/>
</dbReference>
<keyword evidence="3 6" id="KW-0326">Glycosidase</keyword>
<evidence type="ECO:0000259" key="7">
    <source>
        <dbReference type="Pfam" id="PF17851"/>
    </source>
</evidence>
<comment type="similarity">
    <text evidence="1 6">Belongs to the glycosyl hydrolase 43 family.</text>
</comment>
<evidence type="ECO:0000256" key="1">
    <source>
        <dbReference type="ARBA" id="ARBA00009865"/>
    </source>
</evidence>
<accession>A0A2N5NR68</accession>
<evidence type="ECO:0000256" key="6">
    <source>
        <dbReference type="RuleBase" id="RU361187"/>
    </source>
</evidence>
<comment type="caution">
    <text evidence="8">The sequence shown here is derived from an EMBL/GenBank/DDBJ whole genome shotgun (WGS) entry which is preliminary data.</text>
</comment>
<proteinExistence type="inferred from homology"/>
<dbReference type="InterPro" id="IPR051795">
    <property type="entry name" value="Glycosyl_Hydrlase_43"/>
</dbReference>
<dbReference type="Proteomes" id="UP001297422">
    <property type="component" value="Unassembled WGS sequence"/>
</dbReference>
<dbReference type="RefSeq" id="WP_055168905.1">
    <property type="nucleotide sequence ID" value="NZ_AP031446.1"/>
</dbReference>
<feature type="active site" description="Proton acceptor" evidence="4">
    <location>
        <position position="14"/>
    </location>
</feature>
<protein>
    <submittedName>
        <fullName evidence="8">Glycoside hydrolase family 43 protein</fullName>
    </submittedName>
</protein>
<dbReference type="CDD" id="cd18617">
    <property type="entry name" value="GH43_XynB-like"/>
    <property type="match status" value="1"/>
</dbReference>
<dbReference type="GO" id="GO:0004553">
    <property type="term" value="F:hydrolase activity, hydrolyzing O-glycosyl compounds"/>
    <property type="evidence" value="ECO:0007669"/>
    <property type="project" value="InterPro"/>
</dbReference>
<dbReference type="SUPFAM" id="SSF75005">
    <property type="entry name" value="Arabinanase/levansucrase/invertase"/>
    <property type="match status" value="1"/>
</dbReference>
<dbReference type="InterPro" id="IPR006710">
    <property type="entry name" value="Glyco_hydro_43"/>
</dbReference>
<dbReference type="EMBL" id="JAJBNC010000016">
    <property type="protein sequence ID" value="MCB5494206.1"/>
    <property type="molecule type" value="Genomic_DNA"/>
</dbReference>
<feature type="domain" description="Beta-xylosidase C-terminal Concanavalin A-like" evidence="7">
    <location>
        <begin position="317"/>
        <end position="504"/>
    </location>
</feature>
<dbReference type="Pfam" id="PF17851">
    <property type="entry name" value="GH43_C2"/>
    <property type="match status" value="1"/>
</dbReference>
<evidence type="ECO:0000313" key="9">
    <source>
        <dbReference type="Proteomes" id="UP001297422"/>
    </source>
</evidence>
<dbReference type="GO" id="GO:0005975">
    <property type="term" value="P:carbohydrate metabolic process"/>
    <property type="evidence" value="ECO:0007669"/>
    <property type="project" value="InterPro"/>
</dbReference>
<name>A0A2N5NR68_MEDGN</name>
<dbReference type="PANTHER" id="PTHR42812">
    <property type="entry name" value="BETA-XYLOSIDASE"/>
    <property type="match status" value="1"/>
</dbReference>
<evidence type="ECO:0000313" key="8">
    <source>
        <dbReference type="EMBL" id="MCB5494206.1"/>
    </source>
</evidence>
<evidence type="ECO:0000256" key="5">
    <source>
        <dbReference type="PIRSR" id="PIRSR606710-2"/>
    </source>
</evidence>
<dbReference type="InterPro" id="IPR041542">
    <property type="entry name" value="GH43_C2"/>
</dbReference>
<gene>
    <name evidence="8" type="ORF">LIQ10_10730</name>
</gene>
<dbReference type="Pfam" id="PF04616">
    <property type="entry name" value="Glyco_hydro_43"/>
    <property type="match status" value="1"/>
</dbReference>
<evidence type="ECO:0000256" key="2">
    <source>
        <dbReference type="ARBA" id="ARBA00022801"/>
    </source>
</evidence>
<dbReference type="Gene3D" id="2.60.120.200">
    <property type="match status" value="1"/>
</dbReference>
<feature type="active site" description="Proton donor" evidence="4">
    <location>
        <position position="175"/>
    </location>
</feature>
<dbReference type="InterPro" id="IPR013320">
    <property type="entry name" value="ConA-like_dom_sf"/>
</dbReference>
<dbReference type="InterPro" id="IPR023296">
    <property type="entry name" value="Glyco_hydro_beta-prop_sf"/>
</dbReference>
<sequence>MEYQNPILPGFHPDPSVCRVGGDFYLVNSSFEFFPGVPLYHSRNLADWELLGYCLNTEEQLNLKEAHASGGIYAPTIRWHEGVFFMTTTNVSDRGNFIVHTRNLSEGWSEPCWVEQGGIDPSLFFDDDGTVYFLSTGNRQDGTCMIQMCEVDPFSGKQLTPSIEISLGCGGKFPEGPHIYKRDGYYYLMLAEGGTEYGHMETIQRATTPYGPYEPCPHNPILTHRDDSRGEIFCTGHGDLVEDQNGNWWMVCLGTRCLHGAYAPLMQHHLGRETFLAPVMWDKDGWPKVGENGKISPVMDGPLPAPGQSGKQDEFVDCFEEKNFDLCYNFLRNPQMEQYVRDSQHGELLLKGNGISLNDGKNPTWLGIRQREFNMCAETILSLKQKTGKALAGLTAFYNENYHYEIYLTREQEGCFVCLAKHVHDIFVVTEKRKIESDQKIHLWIESDEQQYRFYYGLEQQERKLLGTALPSGLASEGTCTMTFTGTYIAMFAECGEAAFQYFKCKFQRG</sequence>
<dbReference type="PANTHER" id="PTHR42812:SF12">
    <property type="entry name" value="BETA-XYLOSIDASE-RELATED"/>
    <property type="match status" value="1"/>
</dbReference>
<organism evidence="8 9">
    <name type="scientific">Mediterraneibacter gnavus</name>
    <name type="common">Ruminococcus gnavus</name>
    <dbReference type="NCBI Taxonomy" id="33038"/>
    <lineage>
        <taxon>Bacteria</taxon>
        <taxon>Bacillati</taxon>
        <taxon>Bacillota</taxon>
        <taxon>Clostridia</taxon>
        <taxon>Lachnospirales</taxon>
        <taxon>Lachnospiraceae</taxon>
        <taxon>Mediterraneibacter</taxon>
    </lineage>
</organism>